<feature type="signal peptide" evidence="2">
    <location>
        <begin position="1"/>
        <end position="30"/>
    </location>
</feature>
<evidence type="ECO:0000313" key="3">
    <source>
        <dbReference type="EnsemblProtists" id="EOD17568"/>
    </source>
</evidence>
<dbReference type="PaxDb" id="2903-EOD17568"/>
<dbReference type="KEGG" id="ehx:EMIHUDRAFT_244021"/>
<dbReference type="InterPro" id="IPR029063">
    <property type="entry name" value="SAM-dependent_MTases_sf"/>
</dbReference>
<dbReference type="RefSeq" id="XP_005769997.1">
    <property type="nucleotide sequence ID" value="XM_005769940.1"/>
</dbReference>
<feature type="region of interest" description="Disordered" evidence="1">
    <location>
        <begin position="39"/>
        <end position="88"/>
    </location>
</feature>
<dbReference type="Gene3D" id="3.40.50.150">
    <property type="entry name" value="Vaccinia Virus protein VP39"/>
    <property type="match status" value="1"/>
</dbReference>
<feature type="compositionally biased region" description="Basic and acidic residues" evidence="1">
    <location>
        <begin position="487"/>
        <end position="499"/>
    </location>
</feature>
<feature type="region of interest" description="Disordered" evidence="1">
    <location>
        <begin position="101"/>
        <end position="120"/>
    </location>
</feature>
<dbReference type="EnsemblProtists" id="EOD17568">
    <property type="protein sequence ID" value="EOD17568"/>
    <property type="gene ID" value="EMIHUDRAFT_244021"/>
</dbReference>
<accession>A0A0D3J233</accession>
<sequence>MGVQNQVGRGAPPRLLTGWALTLLTLRGDADWAVSAAKEFPAEEPAPAGIADWTTPSDPRRKNGRKGARPPRSAASRTSPQFGGSNGFGCLLGTDGNEGILGGKGKATGGSTPSTTDSGATVDVETTTITTLEGSVSASGRFPWSKSYSLLRLFSILALFCLGAAFAHSSYSATAALLSSQRYDWPWPRAAAAPPPPTPLLHLAASANELPKEQPEGEPTLADGCRYVFLDVGSNIGNHVRFLYEAEKFPGSSYAKIFNETFPVNRGRPDVCAFGWEANSAHVPWLNRLQQAYKQQGWLAHWFAPVAVADKDGTIEFWHVNDTYDKSHNEWSYSMRHLGAGFKEVVRAMDLARWINAHVHRRRVPDAIREDDPPPAVVMKMDIEGSEFSVLPSLLATGAMCSISYLTVEYHCAGSPKKKDKCHIRKKHLKDALDSAYAVNSIPLPRAQDTSDLETSAMALPKSDLTRYLTDNIRRPARRHFPQRAHYRQDAHERPAQRT</sequence>
<dbReference type="AlphaFoldDB" id="A0A0D3J233"/>
<dbReference type="GeneID" id="17263717"/>
<evidence type="ECO:0008006" key="5">
    <source>
        <dbReference type="Google" id="ProtNLM"/>
    </source>
</evidence>
<dbReference type="SUPFAM" id="SSF53335">
    <property type="entry name" value="S-adenosyl-L-methionine-dependent methyltransferases"/>
    <property type="match status" value="1"/>
</dbReference>
<feature type="chain" id="PRO_5044291291" description="Methyltransferase FkbM domain-containing protein" evidence="2">
    <location>
        <begin position="31"/>
        <end position="499"/>
    </location>
</feature>
<proteinExistence type="predicted"/>
<organism evidence="3 4">
    <name type="scientific">Emiliania huxleyi (strain CCMP1516)</name>
    <dbReference type="NCBI Taxonomy" id="280463"/>
    <lineage>
        <taxon>Eukaryota</taxon>
        <taxon>Haptista</taxon>
        <taxon>Haptophyta</taxon>
        <taxon>Prymnesiophyceae</taxon>
        <taxon>Isochrysidales</taxon>
        <taxon>Noelaerhabdaceae</taxon>
        <taxon>Emiliania</taxon>
    </lineage>
</organism>
<protein>
    <recommendedName>
        <fullName evidence="5">Methyltransferase FkbM domain-containing protein</fullName>
    </recommendedName>
</protein>
<evidence type="ECO:0000256" key="1">
    <source>
        <dbReference type="SAM" id="MobiDB-lite"/>
    </source>
</evidence>
<dbReference type="Proteomes" id="UP000013827">
    <property type="component" value="Unassembled WGS sequence"/>
</dbReference>
<feature type="compositionally biased region" description="Low complexity" evidence="1">
    <location>
        <begin position="39"/>
        <end position="48"/>
    </location>
</feature>
<dbReference type="HOGENOM" id="CLU_565550_0_0_1"/>
<name>A0A0D3J233_EMIH1</name>
<reference evidence="3" key="2">
    <citation type="submission" date="2024-10" db="UniProtKB">
        <authorList>
            <consortium name="EnsemblProtists"/>
        </authorList>
    </citation>
    <scope>IDENTIFICATION</scope>
</reference>
<evidence type="ECO:0000313" key="4">
    <source>
        <dbReference type="Proteomes" id="UP000013827"/>
    </source>
</evidence>
<feature type="compositionally biased region" description="Basic residues" evidence="1">
    <location>
        <begin position="475"/>
        <end position="486"/>
    </location>
</feature>
<reference evidence="4" key="1">
    <citation type="journal article" date="2013" name="Nature">
        <title>Pan genome of the phytoplankton Emiliania underpins its global distribution.</title>
        <authorList>
            <person name="Read B.A."/>
            <person name="Kegel J."/>
            <person name="Klute M.J."/>
            <person name="Kuo A."/>
            <person name="Lefebvre S.C."/>
            <person name="Maumus F."/>
            <person name="Mayer C."/>
            <person name="Miller J."/>
            <person name="Monier A."/>
            <person name="Salamov A."/>
            <person name="Young J."/>
            <person name="Aguilar M."/>
            <person name="Claverie J.M."/>
            <person name="Frickenhaus S."/>
            <person name="Gonzalez K."/>
            <person name="Herman E.K."/>
            <person name="Lin Y.C."/>
            <person name="Napier J."/>
            <person name="Ogata H."/>
            <person name="Sarno A.F."/>
            <person name="Shmutz J."/>
            <person name="Schroeder D."/>
            <person name="de Vargas C."/>
            <person name="Verret F."/>
            <person name="von Dassow P."/>
            <person name="Valentin K."/>
            <person name="Van de Peer Y."/>
            <person name="Wheeler G."/>
            <person name="Dacks J.B."/>
            <person name="Delwiche C.F."/>
            <person name="Dyhrman S.T."/>
            <person name="Glockner G."/>
            <person name="John U."/>
            <person name="Richards T."/>
            <person name="Worden A.Z."/>
            <person name="Zhang X."/>
            <person name="Grigoriev I.V."/>
            <person name="Allen A.E."/>
            <person name="Bidle K."/>
            <person name="Borodovsky M."/>
            <person name="Bowler C."/>
            <person name="Brownlee C."/>
            <person name="Cock J.M."/>
            <person name="Elias M."/>
            <person name="Gladyshev V.N."/>
            <person name="Groth M."/>
            <person name="Guda C."/>
            <person name="Hadaegh A."/>
            <person name="Iglesias-Rodriguez M.D."/>
            <person name="Jenkins J."/>
            <person name="Jones B.M."/>
            <person name="Lawson T."/>
            <person name="Leese F."/>
            <person name="Lindquist E."/>
            <person name="Lobanov A."/>
            <person name="Lomsadze A."/>
            <person name="Malik S.B."/>
            <person name="Marsh M.E."/>
            <person name="Mackinder L."/>
            <person name="Mock T."/>
            <person name="Mueller-Roeber B."/>
            <person name="Pagarete A."/>
            <person name="Parker M."/>
            <person name="Probert I."/>
            <person name="Quesneville H."/>
            <person name="Raines C."/>
            <person name="Rensing S.A."/>
            <person name="Riano-Pachon D.M."/>
            <person name="Richier S."/>
            <person name="Rokitta S."/>
            <person name="Shiraiwa Y."/>
            <person name="Soanes D.M."/>
            <person name="van der Giezen M."/>
            <person name="Wahlund T.M."/>
            <person name="Williams B."/>
            <person name="Wilson W."/>
            <person name="Wolfe G."/>
            <person name="Wurch L.L."/>
        </authorList>
    </citation>
    <scope>NUCLEOTIDE SEQUENCE</scope>
</reference>
<keyword evidence="4" id="KW-1185">Reference proteome</keyword>
<keyword evidence="2" id="KW-0732">Signal</keyword>
<feature type="region of interest" description="Disordered" evidence="1">
    <location>
        <begin position="472"/>
        <end position="499"/>
    </location>
</feature>
<evidence type="ECO:0000256" key="2">
    <source>
        <dbReference type="SAM" id="SignalP"/>
    </source>
</evidence>
<dbReference type="eggNOG" id="ENOG502SR7U">
    <property type="taxonomic scope" value="Eukaryota"/>
</dbReference>
<feature type="compositionally biased region" description="Low complexity" evidence="1">
    <location>
        <begin position="109"/>
        <end position="120"/>
    </location>
</feature>